<dbReference type="FunFam" id="3.30.160.60:FF:000089">
    <property type="entry name" value="DNA-binding protein creA"/>
    <property type="match status" value="1"/>
</dbReference>
<dbReference type="RefSeq" id="XP_052944382.1">
    <property type="nucleotide sequence ID" value="XM_053085643.1"/>
</dbReference>
<dbReference type="SMART" id="SM00355">
    <property type="entry name" value="ZnF_C2H2"/>
    <property type="match status" value="2"/>
</dbReference>
<dbReference type="EMBL" id="JAKWFO010000006">
    <property type="protein sequence ID" value="KAI9634605.1"/>
    <property type="molecule type" value="Genomic_DNA"/>
</dbReference>
<name>A0AA38LTC9_9TREE</name>
<evidence type="ECO:0000256" key="12">
    <source>
        <dbReference type="SAM" id="MobiDB-lite"/>
    </source>
</evidence>
<feature type="compositionally biased region" description="Low complexity" evidence="12">
    <location>
        <begin position="641"/>
        <end position="650"/>
    </location>
</feature>
<evidence type="ECO:0000313" key="14">
    <source>
        <dbReference type="EMBL" id="KAI9634605.1"/>
    </source>
</evidence>
<feature type="region of interest" description="Disordered" evidence="12">
    <location>
        <begin position="207"/>
        <end position="260"/>
    </location>
</feature>
<dbReference type="GeneID" id="77724844"/>
<feature type="domain" description="C2H2-type" evidence="13">
    <location>
        <begin position="84"/>
        <end position="113"/>
    </location>
</feature>
<dbReference type="InterPro" id="IPR051007">
    <property type="entry name" value="creA/MIG_C2H2-ZnF"/>
</dbReference>
<feature type="compositionally biased region" description="Low complexity" evidence="12">
    <location>
        <begin position="660"/>
        <end position="680"/>
    </location>
</feature>
<evidence type="ECO:0000259" key="13">
    <source>
        <dbReference type="PROSITE" id="PS50157"/>
    </source>
</evidence>
<evidence type="ECO:0000256" key="4">
    <source>
        <dbReference type="ARBA" id="ARBA00022771"/>
    </source>
</evidence>
<keyword evidence="9" id="KW-0539">Nucleus</keyword>
<dbReference type="SUPFAM" id="SSF57667">
    <property type="entry name" value="beta-beta-alpha zinc fingers"/>
    <property type="match status" value="1"/>
</dbReference>
<feature type="compositionally biased region" description="Polar residues" evidence="12">
    <location>
        <begin position="498"/>
        <end position="511"/>
    </location>
</feature>
<organism evidence="14 15">
    <name type="scientific">Dioszegia hungarica</name>
    <dbReference type="NCBI Taxonomy" id="4972"/>
    <lineage>
        <taxon>Eukaryota</taxon>
        <taxon>Fungi</taxon>
        <taxon>Dikarya</taxon>
        <taxon>Basidiomycota</taxon>
        <taxon>Agaricomycotina</taxon>
        <taxon>Tremellomycetes</taxon>
        <taxon>Tremellales</taxon>
        <taxon>Bulleribasidiaceae</taxon>
        <taxon>Dioszegia</taxon>
    </lineage>
</organism>
<keyword evidence="15" id="KW-1185">Reference proteome</keyword>
<dbReference type="GO" id="GO:0008270">
    <property type="term" value="F:zinc ion binding"/>
    <property type="evidence" value="ECO:0007669"/>
    <property type="project" value="UniProtKB-KW"/>
</dbReference>
<feature type="region of interest" description="Disordered" evidence="12">
    <location>
        <begin position="324"/>
        <end position="431"/>
    </location>
</feature>
<dbReference type="Pfam" id="PF00096">
    <property type="entry name" value="zf-C2H2"/>
    <property type="match status" value="2"/>
</dbReference>
<dbReference type="PROSITE" id="PS50157">
    <property type="entry name" value="ZINC_FINGER_C2H2_2"/>
    <property type="match status" value="2"/>
</dbReference>
<dbReference type="PROSITE" id="PS00028">
    <property type="entry name" value="ZINC_FINGER_C2H2_1"/>
    <property type="match status" value="2"/>
</dbReference>
<feature type="compositionally biased region" description="Basic and acidic residues" evidence="12">
    <location>
        <begin position="120"/>
        <end position="131"/>
    </location>
</feature>
<dbReference type="InterPro" id="IPR036236">
    <property type="entry name" value="Znf_C2H2_sf"/>
</dbReference>
<dbReference type="GO" id="GO:0000433">
    <property type="term" value="P:carbon catabolite repression of transcription from RNA polymerase II promoter by glucose"/>
    <property type="evidence" value="ECO:0007669"/>
    <property type="project" value="TreeGrafter"/>
</dbReference>
<feature type="compositionally biased region" description="Gly residues" evidence="12">
    <location>
        <begin position="371"/>
        <end position="383"/>
    </location>
</feature>
<gene>
    <name evidence="14" type="ORF">MKK02DRAFT_16492</name>
</gene>
<proteinExistence type="inferred from homology"/>
<feature type="compositionally biased region" description="Polar residues" evidence="12">
    <location>
        <begin position="393"/>
        <end position="415"/>
    </location>
</feature>
<keyword evidence="8" id="KW-0804">Transcription</keyword>
<keyword evidence="4 11" id="KW-0863">Zinc-finger</keyword>
<evidence type="ECO:0000256" key="5">
    <source>
        <dbReference type="ARBA" id="ARBA00022833"/>
    </source>
</evidence>
<evidence type="ECO:0000313" key="15">
    <source>
        <dbReference type="Proteomes" id="UP001164286"/>
    </source>
</evidence>
<evidence type="ECO:0000256" key="9">
    <source>
        <dbReference type="ARBA" id="ARBA00023242"/>
    </source>
</evidence>
<feature type="domain" description="C2H2-type" evidence="13">
    <location>
        <begin position="56"/>
        <end position="83"/>
    </location>
</feature>
<dbReference type="GO" id="GO:0005737">
    <property type="term" value="C:cytoplasm"/>
    <property type="evidence" value="ECO:0007669"/>
    <property type="project" value="TreeGrafter"/>
</dbReference>
<keyword evidence="3" id="KW-0677">Repeat</keyword>
<dbReference type="AlphaFoldDB" id="A0AA38LTC9"/>
<evidence type="ECO:0000256" key="7">
    <source>
        <dbReference type="ARBA" id="ARBA00023125"/>
    </source>
</evidence>
<feature type="compositionally biased region" description="Pro residues" evidence="12">
    <location>
        <begin position="15"/>
        <end position="24"/>
    </location>
</feature>
<feature type="region of interest" description="Disordered" evidence="12">
    <location>
        <begin position="446"/>
        <end position="470"/>
    </location>
</feature>
<evidence type="ECO:0000256" key="3">
    <source>
        <dbReference type="ARBA" id="ARBA00022737"/>
    </source>
</evidence>
<feature type="compositionally biased region" description="Gly residues" evidence="12">
    <location>
        <begin position="329"/>
        <end position="346"/>
    </location>
</feature>
<dbReference type="PANTHER" id="PTHR47428">
    <property type="entry name" value="REGULATORY PROTEIN MIG1-RELATED"/>
    <property type="match status" value="1"/>
</dbReference>
<keyword evidence="5" id="KW-0862">Zinc</keyword>
<feature type="compositionally biased region" description="Low complexity" evidence="12">
    <location>
        <begin position="224"/>
        <end position="234"/>
    </location>
</feature>
<dbReference type="Proteomes" id="UP001164286">
    <property type="component" value="Unassembled WGS sequence"/>
</dbReference>
<sequence>MSHHDHTLSSGPASPELPPLPAPDPITGRLDPNDPAVRASLEAALNMDKSKIPRPYKCPLCDRAFYRLEHQTRHIRTHTGEKPHACNHPGCDKRFSRSDELTRHARIHLPQAQDMNGKSKLREDEEDDQRRHSMSHLGPSYNMDFDREYANNPYTLPINVTNAAGMNGMNDISALAAAASDQLYELERHEAFRRAEYELRHRQIASARKSNGNSPSATPNGGFASSSAPAASASQGPYGFSAERPSFTGIPSSNGGQIVYPTSAAQPATAGHPAVPAGTLADPTYLIPPTCCHEECHKSYRKRLKYAKQTQACPVCLTPAQSGAQANGHGNGHGGVGGQGGSGGGSHQSSNSNTPKDRSGQNSSDDLAKMGGNGGGSHSGPGGNAFSQHHHNLSQQLARLQQQHAMSLSKQQSGGRQPIGVGAGPQASNRNLKPYTLDLHQHRGLVPASAHPSAPNSPTFSDSSDDEEPMPITAEAVHPHSPVLGGMRNMSLWQKSMTAPASVVTSPQASRGPSRAGSPVEGHSATSGKHGHGSHSARDAKNRTHPYTSAGHSHLHNSHGQHYSSTTPNSPHFHAQKTRMSPPKMHRTLSGGHSQAHPHRHSVEDILNASGLPHPSSHSDRTLPVPHSSGYHSSGGVPGASFSMSSQSTSAHNSPSTSRQGSPPHSHMQQQQSYQPHAHSNLAHSLHKAFGMTPIGVGVGMGGLAGQKAAQAMGPTPPHKLAPLSGSDRDRFGAGGQEHLPSLSRGGSPVMMGMEVDGQA</sequence>
<evidence type="ECO:0000256" key="6">
    <source>
        <dbReference type="ARBA" id="ARBA00023015"/>
    </source>
</evidence>
<accession>A0AA38LTC9</accession>
<keyword evidence="6" id="KW-0805">Transcription regulation</keyword>
<evidence type="ECO:0000256" key="8">
    <source>
        <dbReference type="ARBA" id="ARBA00023163"/>
    </source>
</evidence>
<dbReference type="GO" id="GO:0000978">
    <property type="term" value="F:RNA polymerase II cis-regulatory region sequence-specific DNA binding"/>
    <property type="evidence" value="ECO:0007669"/>
    <property type="project" value="TreeGrafter"/>
</dbReference>
<feature type="compositionally biased region" description="Polar residues" evidence="12">
    <location>
        <begin position="208"/>
        <end position="219"/>
    </location>
</feature>
<feature type="compositionally biased region" description="Polar residues" evidence="12">
    <location>
        <begin position="560"/>
        <end position="570"/>
    </location>
</feature>
<dbReference type="InterPro" id="IPR013087">
    <property type="entry name" value="Znf_C2H2_type"/>
</dbReference>
<feature type="region of interest" description="Disordered" evidence="12">
    <location>
        <begin position="498"/>
        <end position="680"/>
    </location>
</feature>
<comment type="similarity">
    <text evidence="10">Belongs to the creA/MIG C2H2-type zinc-finger protein family.</text>
</comment>
<evidence type="ECO:0000256" key="10">
    <source>
        <dbReference type="ARBA" id="ARBA00038023"/>
    </source>
</evidence>
<dbReference type="PANTHER" id="PTHR47428:SF1">
    <property type="entry name" value="REGULATORY PROTEIN MIG1-RELATED"/>
    <property type="match status" value="1"/>
</dbReference>
<dbReference type="GO" id="GO:0005634">
    <property type="term" value="C:nucleus"/>
    <property type="evidence" value="ECO:0007669"/>
    <property type="project" value="UniProtKB-SubCell"/>
</dbReference>
<reference evidence="14" key="1">
    <citation type="journal article" date="2022" name="G3 (Bethesda)">
        <title>High quality genome of the basidiomycete yeast Dioszegia hungarica PDD-24b-2 isolated from cloud water.</title>
        <authorList>
            <person name="Jarrige D."/>
            <person name="Haridas S."/>
            <person name="Bleykasten-Grosshans C."/>
            <person name="Joly M."/>
            <person name="Nadalig T."/>
            <person name="Sancelme M."/>
            <person name="Vuilleumier S."/>
            <person name="Grigoriev I.V."/>
            <person name="Amato P."/>
            <person name="Bringel F."/>
        </authorList>
    </citation>
    <scope>NUCLEOTIDE SEQUENCE</scope>
    <source>
        <strain evidence="14">PDD-24b-2</strain>
    </source>
</reference>
<feature type="compositionally biased region" description="Low complexity" evidence="12">
    <location>
        <begin position="447"/>
        <end position="458"/>
    </location>
</feature>
<keyword evidence="2" id="KW-0479">Metal-binding</keyword>
<comment type="caution">
    <text evidence="14">The sequence shown here is derived from an EMBL/GenBank/DDBJ whole genome shotgun (WGS) entry which is preliminary data.</text>
</comment>
<feature type="region of interest" description="Disordered" evidence="12">
    <location>
        <begin position="107"/>
        <end position="144"/>
    </location>
</feature>
<protein>
    <submittedName>
        <fullName evidence="14">DNA-binding protein cre-1</fullName>
    </submittedName>
</protein>
<dbReference type="Gene3D" id="3.30.160.60">
    <property type="entry name" value="Classic Zinc Finger"/>
    <property type="match status" value="2"/>
</dbReference>
<comment type="subcellular location">
    <subcellularLocation>
        <location evidence="1">Nucleus</location>
    </subcellularLocation>
</comment>
<evidence type="ECO:0000256" key="2">
    <source>
        <dbReference type="ARBA" id="ARBA00022723"/>
    </source>
</evidence>
<evidence type="ECO:0000256" key="1">
    <source>
        <dbReference type="ARBA" id="ARBA00004123"/>
    </source>
</evidence>
<keyword evidence="7 14" id="KW-0238">DNA-binding</keyword>
<feature type="region of interest" description="Disordered" evidence="12">
    <location>
        <begin position="1"/>
        <end position="34"/>
    </location>
</feature>
<evidence type="ECO:0000256" key="11">
    <source>
        <dbReference type="PROSITE-ProRule" id="PRU00042"/>
    </source>
</evidence>
<feature type="region of interest" description="Disordered" evidence="12">
    <location>
        <begin position="708"/>
        <end position="750"/>
    </location>
</feature>
<dbReference type="FunFam" id="3.30.160.60:FF:000690">
    <property type="entry name" value="Zinc finger protein 354C"/>
    <property type="match status" value="1"/>
</dbReference>